<reference evidence="2 3" key="2">
    <citation type="submission" date="2020-07" db="EMBL/GenBank/DDBJ databases">
        <title>Genome assembly of wild tea tree DASZ reveals pedigree and selection history of tea varieties.</title>
        <authorList>
            <person name="Zhang W."/>
        </authorList>
    </citation>
    <scope>NUCLEOTIDE SEQUENCE [LARGE SCALE GENOMIC DNA]</scope>
    <source>
        <strain evidence="3">cv. G240</strain>
        <tissue evidence="2">Leaf</tissue>
    </source>
</reference>
<feature type="region of interest" description="Disordered" evidence="1">
    <location>
        <begin position="188"/>
        <end position="221"/>
    </location>
</feature>
<accession>A0A7J7HJW2</accession>
<gene>
    <name evidence="2" type="ORF">HYC85_010809</name>
</gene>
<dbReference type="Proteomes" id="UP000593564">
    <property type="component" value="Unassembled WGS sequence"/>
</dbReference>
<feature type="region of interest" description="Disordered" evidence="1">
    <location>
        <begin position="1"/>
        <end position="117"/>
    </location>
</feature>
<name>A0A7J7HJW2_CAMSI</name>
<evidence type="ECO:0000313" key="2">
    <source>
        <dbReference type="EMBL" id="KAF5952865.1"/>
    </source>
</evidence>
<feature type="compositionally biased region" description="Low complexity" evidence="1">
    <location>
        <begin position="70"/>
        <end position="92"/>
    </location>
</feature>
<reference evidence="3" key="1">
    <citation type="journal article" date="2020" name="Nat. Commun.">
        <title>Genome assembly of wild tea tree DASZ reveals pedigree and selection history of tea varieties.</title>
        <authorList>
            <person name="Zhang W."/>
            <person name="Zhang Y."/>
            <person name="Qiu H."/>
            <person name="Guo Y."/>
            <person name="Wan H."/>
            <person name="Zhang X."/>
            <person name="Scossa F."/>
            <person name="Alseekh S."/>
            <person name="Zhang Q."/>
            <person name="Wang P."/>
            <person name="Xu L."/>
            <person name="Schmidt M.H."/>
            <person name="Jia X."/>
            <person name="Li D."/>
            <person name="Zhu A."/>
            <person name="Guo F."/>
            <person name="Chen W."/>
            <person name="Ni D."/>
            <person name="Usadel B."/>
            <person name="Fernie A.R."/>
            <person name="Wen W."/>
        </authorList>
    </citation>
    <scope>NUCLEOTIDE SEQUENCE [LARGE SCALE GENOMIC DNA]</scope>
    <source>
        <strain evidence="3">cv. G240</strain>
    </source>
</reference>
<dbReference type="EMBL" id="JACBKZ010000004">
    <property type="protein sequence ID" value="KAF5952865.1"/>
    <property type="molecule type" value="Genomic_DNA"/>
</dbReference>
<dbReference type="PANTHER" id="PTHR33130">
    <property type="entry name" value="PUTATIVE (DUF1639)-RELATED"/>
    <property type="match status" value="1"/>
</dbReference>
<dbReference type="PANTHER" id="PTHR33130:SF41">
    <property type="entry name" value="NEUROFILAMENT HEAVY POLYPEPTIDE-LIKE"/>
    <property type="match status" value="1"/>
</dbReference>
<organism evidence="2 3">
    <name type="scientific">Camellia sinensis</name>
    <name type="common">Tea plant</name>
    <name type="synonym">Thea sinensis</name>
    <dbReference type="NCBI Taxonomy" id="4442"/>
    <lineage>
        <taxon>Eukaryota</taxon>
        <taxon>Viridiplantae</taxon>
        <taxon>Streptophyta</taxon>
        <taxon>Embryophyta</taxon>
        <taxon>Tracheophyta</taxon>
        <taxon>Spermatophyta</taxon>
        <taxon>Magnoliopsida</taxon>
        <taxon>eudicotyledons</taxon>
        <taxon>Gunneridae</taxon>
        <taxon>Pentapetalae</taxon>
        <taxon>asterids</taxon>
        <taxon>Ericales</taxon>
        <taxon>Theaceae</taxon>
        <taxon>Camellia</taxon>
    </lineage>
</organism>
<comment type="caution">
    <text evidence="2">The sequence shown here is derived from an EMBL/GenBank/DDBJ whole genome shotgun (WGS) entry which is preliminary data.</text>
</comment>
<proteinExistence type="predicted"/>
<evidence type="ECO:0000313" key="3">
    <source>
        <dbReference type="Proteomes" id="UP000593564"/>
    </source>
</evidence>
<dbReference type="InterPro" id="IPR012438">
    <property type="entry name" value="DUF1639"/>
</dbReference>
<evidence type="ECO:0008006" key="4">
    <source>
        <dbReference type="Google" id="ProtNLM"/>
    </source>
</evidence>
<sequence>MLFRLDSESETLKRRNSMASSPVVPAKSQPLHNFSLPLLKWPKNHTNNLHRGRRLSESSPPPPPPDSAFRHSPPFDTAPPRQSPLRRPSPMRDSASESESGYVSENRRKSAPEIVKNGFVVSSSDHIIEKSEKKSAVSEVDGVRSKIYIRLRTKNKVDDVQEEGKTGTEGGEVEESVAKTWNLRPRKPIAKLPNANGGSSKVPLPENKAQLQPVTSNRPESIWLRSGPEAEVSEKEEKKKKQKFSISLSRQEIEEDIFSMSGSKPARRPKKRAKIIQKQIDNLFPGLWLASITPDCYKVSEAPLKGACKRSSIYISGSLEEVLTRMAFEELSSLRCGILCFCNGILGRFFMTDNLICREKGSSRIGGAWRDLFICWHFNTYSRKRKSASLERRLIQIKRSSHNASNVTQTFFSPKLQRNIIQLHPQRNTRKFTLY</sequence>
<dbReference type="AlphaFoldDB" id="A0A7J7HJW2"/>
<dbReference type="Pfam" id="PF07797">
    <property type="entry name" value="DUF1639"/>
    <property type="match status" value="1"/>
</dbReference>
<protein>
    <recommendedName>
        <fullName evidence="4">DUF1639 domain-containing protein</fullName>
    </recommendedName>
</protein>
<feature type="compositionally biased region" description="Basic and acidic residues" evidence="1">
    <location>
        <begin position="1"/>
        <end position="13"/>
    </location>
</feature>
<evidence type="ECO:0000256" key="1">
    <source>
        <dbReference type="SAM" id="MobiDB-lite"/>
    </source>
</evidence>
<keyword evidence="3" id="KW-1185">Reference proteome</keyword>
<feature type="compositionally biased region" description="Polar residues" evidence="1">
    <location>
        <begin position="209"/>
        <end position="219"/>
    </location>
</feature>